<protein>
    <recommendedName>
        <fullName evidence="1">Glutamine amidotransferase domain-containing protein</fullName>
    </recommendedName>
</protein>
<keyword evidence="3" id="KW-1185">Reference proteome</keyword>
<dbReference type="InterPro" id="IPR029062">
    <property type="entry name" value="Class_I_gatase-like"/>
</dbReference>
<dbReference type="InterPro" id="IPR044992">
    <property type="entry name" value="ChyE-like"/>
</dbReference>
<dbReference type="Pfam" id="PF00117">
    <property type="entry name" value="GATase"/>
    <property type="match status" value="1"/>
</dbReference>
<name>A0ABT7MFW1_9PSEU</name>
<dbReference type="RefSeq" id="WP_286056152.1">
    <property type="nucleotide sequence ID" value="NZ_JASVWF010000007.1"/>
</dbReference>
<dbReference type="EMBL" id="JASVWF010000007">
    <property type="protein sequence ID" value="MDL5159556.1"/>
    <property type="molecule type" value="Genomic_DNA"/>
</dbReference>
<evidence type="ECO:0000259" key="1">
    <source>
        <dbReference type="Pfam" id="PF00117"/>
    </source>
</evidence>
<dbReference type="Gene3D" id="3.40.50.880">
    <property type="match status" value="1"/>
</dbReference>
<comment type="caution">
    <text evidence="2">The sequence shown here is derived from an EMBL/GenBank/DDBJ whole genome shotgun (WGS) entry which is preliminary data.</text>
</comment>
<organism evidence="2 3">
    <name type="scientific">Actinomycetospora termitidis</name>
    <dbReference type="NCBI Taxonomy" id="3053470"/>
    <lineage>
        <taxon>Bacteria</taxon>
        <taxon>Bacillati</taxon>
        <taxon>Actinomycetota</taxon>
        <taxon>Actinomycetes</taxon>
        <taxon>Pseudonocardiales</taxon>
        <taxon>Pseudonocardiaceae</taxon>
        <taxon>Actinomycetospora</taxon>
    </lineage>
</organism>
<dbReference type="SUPFAM" id="SSF52317">
    <property type="entry name" value="Class I glutamine amidotransferase-like"/>
    <property type="match status" value="1"/>
</dbReference>
<sequence>MKQALVIGHDHVAGLEHLGTDLERRGFLISAFTVVPEDRFTRPDVVVTYPDPLAWDLVVTVGAPWPRSAIDGWARREVEFLARRHEHGRPTLGLCFGGQLLGEALGVATTPLPARRVGWHPVDPVVPEIDAGPWFQWHAEQLTAPAGAEVLARSPDGVEAFCSGRSVALQFHPEMTPRLLRRWLTLPGGHGLDDPDSLEADTRRHADGAARAARSLLDLLG</sequence>
<dbReference type="PANTHER" id="PTHR42695:SF5">
    <property type="entry name" value="GLUTAMINE AMIDOTRANSFERASE YLR126C-RELATED"/>
    <property type="match status" value="1"/>
</dbReference>
<reference evidence="2 3" key="1">
    <citation type="submission" date="2023-06" db="EMBL/GenBank/DDBJ databases">
        <title>Actinomycetospora Odt1-22.</title>
        <authorList>
            <person name="Supong K."/>
        </authorList>
    </citation>
    <scope>NUCLEOTIDE SEQUENCE [LARGE SCALE GENOMIC DNA]</scope>
    <source>
        <strain evidence="2 3">Odt1-22</strain>
    </source>
</reference>
<feature type="domain" description="Glutamine amidotransferase" evidence="1">
    <location>
        <begin position="74"/>
        <end position="178"/>
    </location>
</feature>
<evidence type="ECO:0000313" key="3">
    <source>
        <dbReference type="Proteomes" id="UP001231924"/>
    </source>
</evidence>
<accession>A0ABT7MFW1</accession>
<evidence type="ECO:0000313" key="2">
    <source>
        <dbReference type="EMBL" id="MDL5159556.1"/>
    </source>
</evidence>
<dbReference type="PANTHER" id="PTHR42695">
    <property type="entry name" value="GLUTAMINE AMIDOTRANSFERASE YLR126C-RELATED"/>
    <property type="match status" value="1"/>
</dbReference>
<dbReference type="InterPro" id="IPR017926">
    <property type="entry name" value="GATASE"/>
</dbReference>
<proteinExistence type="predicted"/>
<dbReference type="Proteomes" id="UP001231924">
    <property type="component" value="Unassembled WGS sequence"/>
</dbReference>
<gene>
    <name evidence="2" type="ORF">QRT03_26555</name>
</gene>
<dbReference type="PROSITE" id="PS51273">
    <property type="entry name" value="GATASE_TYPE_1"/>
    <property type="match status" value="1"/>
</dbReference>